<proteinExistence type="predicted"/>
<dbReference type="RefSeq" id="WP_160959384.1">
    <property type="nucleotide sequence ID" value="NZ_WVUD01000006.1"/>
</dbReference>
<dbReference type="PANTHER" id="PTHR39337">
    <property type="entry name" value="BLR5642 PROTEIN"/>
    <property type="match status" value="1"/>
</dbReference>
<protein>
    <submittedName>
        <fullName evidence="1">DUF488 family protein</fullName>
    </submittedName>
</protein>
<keyword evidence="2" id="KW-1185">Reference proteome</keyword>
<gene>
    <name evidence="1" type="ORF">GTA51_05590</name>
</gene>
<accession>A0A7C9MHH2</accession>
<dbReference type="InterPro" id="IPR007438">
    <property type="entry name" value="DUF488"/>
</dbReference>
<comment type="caution">
    <text evidence="1">The sequence shown here is derived from an EMBL/GenBank/DDBJ whole genome shotgun (WGS) entry which is preliminary data.</text>
</comment>
<dbReference type="OrthoDB" id="9789109at2"/>
<evidence type="ECO:0000313" key="2">
    <source>
        <dbReference type="Proteomes" id="UP000482487"/>
    </source>
</evidence>
<dbReference type="PANTHER" id="PTHR39337:SF1">
    <property type="entry name" value="BLR5642 PROTEIN"/>
    <property type="match status" value="1"/>
</dbReference>
<name>A0A7C9MHH2_9BACT</name>
<evidence type="ECO:0000313" key="1">
    <source>
        <dbReference type="EMBL" id="MYL82608.1"/>
    </source>
</evidence>
<dbReference type="AlphaFoldDB" id="A0A7C9MHH2"/>
<sequence>MQSGPLARAPIYTIGHSGHERVTFLSLLACQGVNMVIDVRSHPVSRYMPHFSKDALSTSLRLWGVSYVYLGRELGGRPEGSPIAAAVSFSRGVDLVMDYWRQAWRLVLLCGEEDPRCCHRAGRIAPELLSRGARVVHIRADGRLEPHTPAWNDFALACVLADREPQ</sequence>
<dbReference type="EMBL" id="WVUD01000006">
    <property type="protein sequence ID" value="MYL82608.1"/>
    <property type="molecule type" value="Genomic_DNA"/>
</dbReference>
<organism evidence="1 2">
    <name type="scientific">Solidesulfovibrio aerotolerans</name>
    <dbReference type="NCBI Taxonomy" id="295255"/>
    <lineage>
        <taxon>Bacteria</taxon>
        <taxon>Pseudomonadati</taxon>
        <taxon>Thermodesulfobacteriota</taxon>
        <taxon>Desulfovibrionia</taxon>
        <taxon>Desulfovibrionales</taxon>
        <taxon>Desulfovibrionaceae</taxon>
        <taxon>Solidesulfovibrio</taxon>
    </lineage>
</organism>
<dbReference type="Proteomes" id="UP000482487">
    <property type="component" value="Unassembled WGS sequence"/>
</dbReference>
<dbReference type="Pfam" id="PF04343">
    <property type="entry name" value="DUF488"/>
    <property type="match status" value="1"/>
</dbReference>
<reference evidence="1 2" key="1">
    <citation type="submission" date="2020-01" db="EMBL/GenBank/DDBJ databases">
        <title>Genome sequence of Desulfovibrio aerotolerans DSM 16695(T).</title>
        <authorList>
            <person name="Karnachuk O."/>
            <person name="Avakyan M."/>
            <person name="Mardanov A."/>
            <person name="Kadnikov V."/>
            <person name="Ravin N."/>
        </authorList>
    </citation>
    <scope>NUCLEOTIDE SEQUENCE [LARGE SCALE GENOMIC DNA]</scope>
    <source>
        <strain evidence="1 2">DSM 16695</strain>
    </source>
</reference>